<accession>A0A1T4P2B3</accession>
<dbReference type="EMBL" id="FUWU01000030">
    <property type="protein sequence ID" value="SJZ85655.1"/>
    <property type="molecule type" value="Genomic_DNA"/>
</dbReference>
<organism evidence="1 2">
    <name type="scientific">Fibrobacter intestinalis</name>
    <dbReference type="NCBI Taxonomy" id="28122"/>
    <lineage>
        <taxon>Bacteria</taxon>
        <taxon>Pseudomonadati</taxon>
        <taxon>Fibrobacterota</taxon>
        <taxon>Fibrobacteria</taxon>
        <taxon>Fibrobacterales</taxon>
        <taxon>Fibrobacteraceae</taxon>
        <taxon>Fibrobacter</taxon>
    </lineage>
</organism>
<dbReference type="Proteomes" id="UP000190449">
    <property type="component" value="Unassembled WGS sequence"/>
</dbReference>
<sequence>MRRSPCFLLLVIGILFWECGLYEEDCFRFVSFQFVSSADVDSVRFYLNGERICRESAALDTP</sequence>
<protein>
    <submittedName>
        <fullName evidence="1">Uncharacterized protein</fullName>
    </submittedName>
</protein>
<dbReference type="AlphaFoldDB" id="A0A1T4P2B3"/>
<proteinExistence type="predicted"/>
<reference evidence="1 2" key="1">
    <citation type="submission" date="2017-02" db="EMBL/GenBank/DDBJ databases">
        <authorList>
            <person name="Peterson S.W."/>
        </authorList>
    </citation>
    <scope>NUCLEOTIDE SEQUENCE [LARGE SCALE GENOMIC DNA]</scope>
    <source>
        <strain evidence="1 2">ATCC 43854</strain>
    </source>
</reference>
<gene>
    <name evidence="1" type="ORF">SAMN02745108_01788</name>
</gene>
<name>A0A1T4P2B3_9BACT</name>
<evidence type="ECO:0000313" key="1">
    <source>
        <dbReference type="EMBL" id="SJZ85655.1"/>
    </source>
</evidence>
<evidence type="ECO:0000313" key="2">
    <source>
        <dbReference type="Proteomes" id="UP000190449"/>
    </source>
</evidence>